<evidence type="ECO:0000313" key="4">
    <source>
        <dbReference type="Proteomes" id="UP001209276"/>
    </source>
</evidence>
<dbReference type="GeneID" id="76997198"/>
<evidence type="ECO:0000313" key="2">
    <source>
        <dbReference type="EMBL" id="QDM44559.1"/>
    </source>
</evidence>
<keyword evidence="4" id="KW-1185">Reference proteome</keyword>
<keyword evidence="2" id="KW-0966">Cell projection</keyword>
<dbReference type="AlphaFoldDB" id="A0AAP9J1M6"/>
<keyword evidence="2" id="KW-0282">Flagellum</keyword>
<dbReference type="Proteomes" id="UP000315377">
    <property type="component" value="Chromosome"/>
</dbReference>
<name>A0AAP9J1M6_PANTH</name>
<sequence>MHDIRKRIATYDEMIDLCQQYILEIKEREWQESAFLHFTEKWDQLKEYISSGDTEMLTEEERNQEAIRCQTLQVLYQSIIDRIERQISQLGSQVQGVRQSKTIMNAYQGVGRIDQVAYYFDEKK</sequence>
<dbReference type="EMBL" id="CP041405">
    <property type="protein sequence ID" value="QDM44559.1"/>
    <property type="molecule type" value="Genomic_DNA"/>
</dbReference>
<dbReference type="RefSeq" id="WP_087444319.1">
    <property type="nucleotide sequence ID" value="NZ_CABMNB010000046.1"/>
</dbReference>
<gene>
    <name evidence="2" type="ORF">FLT43_14635</name>
    <name evidence="1" type="ORF">M5W83_27035</name>
</gene>
<organism evidence="2 3">
    <name type="scientific">Paenibacillus thiaminolyticus</name>
    <name type="common">Bacillus thiaminolyticus</name>
    <dbReference type="NCBI Taxonomy" id="49283"/>
    <lineage>
        <taxon>Bacteria</taxon>
        <taxon>Bacillati</taxon>
        <taxon>Bacillota</taxon>
        <taxon>Bacilli</taxon>
        <taxon>Bacillales</taxon>
        <taxon>Paenibacillaceae</taxon>
        <taxon>Paenibacillus</taxon>
    </lineage>
</organism>
<dbReference type="Proteomes" id="UP001209276">
    <property type="component" value="Unassembled WGS sequence"/>
</dbReference>
<evidence type="ECO:0000313" key="3">
    <source>
        <dbReference type="Proteomes" id="UP000315377"/>
    </source>
</evidence>
<accession>A0AAP9J1M6</accession>
<reference evidence="2 3" key="1">
    <citation type="submission" date="2019-07" db="EMBL/GenBank/DDBJ databases">
        <title>Paenibacillus thiaminolyticus NRRL B-4156.</title>
        <authorList>
            <person name="Hehnly C."/>
            <person name="Zhang L."/>
        </authorList>
    </citation>
    <scope>NUCLEOTIDE SEQUENCE [LARGE SCALE GENOMIC DNA]</scope>
    <source>
        <strain evidence="2 3">NRRL B-4156</strain>
    </source>
</reference>
<proteinExistence type="predicted"/>
<dbReference type="EMBL" id="JAMDMM010000063">
    <property type="protein sequence ID" value="MCY9610804.1"/>
    <property type="molecule type" value="Genomic_DNA"/>
</dbReference>
<keyword evidence="2" id="KW-0969">Cilium</keyword>
<reference evidence="1 4" key="2">
    <citation type="submission" date="2022-05" db="EMBL/GenBank/DDBJ databases">
        <title>Genome Sequencing of Bee-Associated Microbes.</title>
        <authorList>
            <person name="Dunlap C."/>
        </authorList>
    </citation>
    <scope>NUCLEOTIDE SEQUENCE [LARGE SCALE GENOMIC DNA]</scope>
    <source>
        <strain evidence="1 4">NRRL B-14613</strain>
    </source>
</reference>
<evidence type="ECO:0000313" key="1">
    <source>
        <dbReference type="EMBL" id="MCY9610804.1"/>
    </source>
</evidence>
<protein>
    <submittedName>
        <fullName evidence="2">Flagellar protein FliT</fullName>
    </submittedName>
</protein>
<dbReference type="Gene3D" id="1.20.58.380">
    <property type="entry name" value="Flagellar protein flit"/>
    <property type="match status" value="1"/>
</dbReference>